<dbReference type="Proteomes" id="UP000309186">
    <property type="component" value="Unassembled WGS sequence"/>
</dbReference>
<organism evidence="2 3">
    <name type="scientific">Pseudoalteromonas phenolica</name>
    <dbReference type="NCBI Taxonomy" id="161398"/>
    <lineage>
        <taxon>Bacteria</taxon>
        <taxon>Pseudomonadati</taxon>
        <taxon>Pseudomonadota</taxon>
        <taxon>Gammaproteobacteria</taxon>
        <taxon>Alteromonadales</taxon>
        <taxon>Pseudoalteromonadaceae</taxon>
        <taxon>Pseudoalteromonas</taxon>
    </lineage>
</organism>
<evidence type="ECO:0008006" key="4">
    <source>
        <dbReference type="Google" id="ProtNLM"/>
    </source>
</evidence>
<evidence type="ECO:0000256" key="1">
    <source>
        <dbReference type="SAM" id="Phobius"/>
    </source>
</evidence>
<name>A0A5R9Q8B1_9GAMM</name>
<keyword evidence="1" id="KW-0472">Membrane</keyword>
<proteinExistence type="predicted"/>
<accession>A0A5R9Q8B1</accession>
<keyword evidence="1" id="KW-0812">Transmembrane</keyword>
<dbReference type="OrthoDB" id="6291807at2"/>
<gene>
    <name evidence="2" type="ORF">C1E24_00285</name>
</gene>
<keyword evidence="1" id="KW-1133">Transmembrane helix</keyword>
<sequence>MHTVDLNSNKILLLISFSLGLFCLLLVNFELVTLQPLKWLGLVLVSCSVIVATLQQKNKLFVHIDKAGISYGIGFTVRYIHQESIESISSHTSLFGDVLTVRTRDKSVVRFYAWQVSEADLSKAERLLAL</sequence>
<evidence type="ECO:0000313" key="2">
    <source>
        <dbReference type="EMBL" id="TLX48982.1"/>
    </source>
</evidence>
<feature type="transmembrane region" description="Helical" evidence="1">
    <location>
        <begin position="12"/>
        <end position="31"/>
    </location>
</feature>
<evidence type="ECO:0000313" key="3">
    <source>
        <dbReference type="Proteomes" id="UP000309186"/>
    </source>
</evidence>
<reference evidence="2 3" key="1">
    <citation type="submission" date="2018-01" db="EMBL/GenBank/DDBJ databases">
        <title>Co-occurrence of chitin degradation, pigmentation and bioactivity in marine Pseudoalteromonas.</title>
        <authorList>
            <person name="Paulsen S."/>
            <person name="Gram L."/>
            <person name="Machado H."/>
        </authorList>
    </citation>
    <scope>NUCLEOTIDE SEQUENCE [LARGE SCALE GENOMIC DNA]</scope>
    <source>
        <strain evidence="2 3">S3663</strain>
    </source>
</reference>
<dbReference type="AlphaFoldDB" id="A0A5R9Q8B1"/>
<comment type="caution">
    <text evidence="2">The sequence shown here is derived from an EMBL/GenBank/DDBJ whole genome shotgun (WGS) entry which is preliminary data.</text>
</comment>
<protein>
    <recommendedName>
        <fullName evidence="4">DUF304 domain-containing protein</fullName>
    </recommendedName>
</protein>
<dbReference type="EMBL" id="PPSW01000001">
    <property type="protein sequence ID" value="TLX48982.1"/>
    <property type="molecule type" value="Genomic_DNA"/>
</dbReference>
<dbReference type="RefSeq" id="WP_138477689.1">
    <property type="nucleotide sequence ID" value="NZ_PPSW01000001.1"/>
</dbReference>